<dbReference type="PANTHER" id="PTHR34808">
    <property type="entry name" value="EXPRESSED PROTEIN"/>
    <property type="match status" value="1"/>
</dbReference>
<reference evidence="1" key="1">
    <citation type="journal article" date="2013" name="Nat. Biotechnol.">
        <title>Draft genome sequence of chickpea (Cicer arietinum) provides a resource for trait improvement.</title>
        <authorList>
            <person name="Varshney R.K."/>
            <person name="Song C."/>
            <person name="Saxena R.K."/>
            <person name="Azam S."/>
            <person name="Yu S."/>
            <person name="Sharpe A.G."/>
            <person name="Cannon S."/>
            <person name="Baek J."/>
            <person name="Rosen B.D."/>
            <person name="Tar'an B."/>
            <person name="Millan T."/>
            <person name="Zhang X."/>
            <person name="Ramsay L.D."/>
            <person name="Iwata A."/>
            <person name="Wang Y."/>
            <person name="Nelson W."/>
            <person name="Farmer A.D."/>
            <person name="Gaur P.M."/>
            <person name="Soderlund C."/>
            <person name="Penmetsa R.V."/>
            <person name="Xu C."/>
            <person name="Bharti A.K."/>
            <person name="He W."/>
            <person name="Winter P."/>
            <person name="Zhao S."/>
            <person name="Hane J.K."/>
            <person name="Carrasquilla-Garcia N."/>
            <person name="Condie J.A."/>
            <person name="Upadhyaya H.D."/>
            <person name="Luo M.C."/>
            <person name="Thudi M."/>
            <person name="Gowda C.L."/>
            <person name="Singh N.P."/>
            <person name="Lichtenzveig J."/>
            <person name="Gali K.K."/>
            <person name="Rubio J."/>
            <person name="Nadarajan N."/>
            <person name="Dolezel J."/>
            <person name="Bansal K.C."/>
            <person name="Xu X."/>
            <person name="Edwards D."/>
            <person name="Zhang G."/>
            <person name="Kahl G."/>
            <person name="Gil J."/>
            <person name="Singh K.B."/>
            <person name="Datta S.K."/>
            <person name="Jackson S.A."/>
            <person name="Wang J."/>
            <person name="Cook D.R."/>
        </authorList>
    </citation>
    <scope>NUCLEOTIDE SEQUENCE [LARGE SCALE GENOMIC DNA]</scope>
    <source>
        <strain evidence="1">cv. CDC Frontier</strain>
    </source>
</reference>
<name>A0A1S2YUV0_CICAR</name>
<accession>A0A1S2YUV0</accession>
<dbReference type="RefSeq" id="XP_004510294.1">
    <property type="nucleotide sequence ID" value="XM_004510237.3"/>
</dbReference>
<dbReference type="Proteomes" id="UP000087171">
    <property type="component" value="Chromosome Ca7"/>
</dbReference>
<organism evidence="1 2">
    <name type="scientific">Cicer arietinum</name>
    <name type="common">Chickpea</name>
    <name type="synonym">Garbanzo</name>
    <dbReference type="NCBI Taxonomy" id="3827"/>
    <lineage>
        <taxon>Eukaryota</taxon>
        <taxon>Viridiplantae</taxon>
        <taxon>Streptophyta</taxon>
        <taxon>Embryophyta</taxon>
        <taxon>Tracheophyta</taxon>
        <taxon>Spermatophyta</taxon>
        <taxon>Magnoliopsida</taxon>
        <taxon>eudicotyledons</taxon>
        <taxon>Gunneridae</taxon>
        <taxon>Pentapetalae</taxon>
        <taxon>rosids</taxon>
        <taxon>fabids</taxon>
        <taxon>Fabales</taxon>
        <taxon>Fabaceae</taxon>
        <taxon>Papilionoideae</taxon>
        <taxon>50 kb inversion clade</taxon>
        <taxon>NPAAA clade</taxon>
        <taxon>Hologalegina</taxon>
        <taxon>IRL clade</taxon>
        <taxon>Cicereae</taxon>
        <taxon>Cicer</taxon>
    </lineage>
</organism>
<sequence>MANTCCPIDLEPRTLSGVELTQARELAAEVVQKLEPSEASALFVEGIMHPIKEVTYMKENESQVEKLIDFTKKEETITYEKDCQCQCSCSTQTPFHIIGVKEPVSAPF</sequence>
<dbReference type="PANTHER" id="PTHR34808:SF5">
    <property type="entry name" value="SMP DOMAIN-CONTAINING PROTEIN"/>
    <property type="match status" value="1"/>
</dbReference>
<dbReference type="eggNOG" id="ENOG502S422">
    <property type="taxonomic scope" value="Eukaryota"/>
</dbReference>
<reference evidence="2" key="2">
    <citation type="submission" date="2025-08" db="UniProtKB">
        <authorList>
            <consortium name="RefSeq"/>
        </authorList>
    </citation>
    <scope>IDENTIFICATION</scope>
    <source>
        <tissue evidence="2">Etiolated seedlings</tissue>
    </source>
</reference>
<dbReference type="PaxDb" id="3827-XP_004510294.1"/>
<keyword evidence="1" id="KW-1185">Reference proteome</keyword>
<dbReference type="OrthoDB" id="1719804at2759"/>
<gene>
    <name evidence="2" type="primary">LOC101509882</name>
</gene>
<evidence type="ECO:0000313" key="2">
    <source>
        <dbReference type="RefSeq" id="XP_004510294.1"/>
    </source>
</evidence>
<evidence type="ECO:0000313" key="1">
    <source>
        <dbReference type="Proteomes" id="UP000087171"/>
    </source>
</evidence>
<protein>
    <submittedName>
        <fullName evidence="2">Uncharacterized protein LOC101509882</fullName>
    </submittedName>
</protein>
<proteinExistence type="predicted"/>
<dbReference type="KEGG" id="cam:101509882"/>
<dbReference type="AlphaFoldDB" id="A0A1S2YUV0"/>
<dbReference type="GeneID" id="101509882"/>